<keyword evidence="6" id="KW-0653">Protein transport</keyword>
<keyword evidence="4 9" id="KW-0812">Transmembrane</keyword>
<evidence type="ECO:0000256" key="6">
    <source>
        <dbReference type="ARBA" id="ARBA00022927"/>
    </source>
</evidence>
<dbReference type="NCBIfam" id="TIGR00728">
    <property type="entry name" value="OPT_sfam"/>
    <property type="match status" value="1"/>
</dbReference>
<feature type="transmembrane region" description="Helical" evidence="9">
    <location>
        <begin position="605"/>
        <end position="625"/>
    </location>
</feature>
<keyword evidence="11" id="KW-1185">Reference proteome</keyword>
<keyword evidence="7 9" id="KW-1133">Transmembrane helix</keyword>
<evidence type="ECO:0000256" key="1">
    <source>
        <dbReference type="ARBA" id="ARBA00004141"/>
    </source>
</evidence>
<evidence type="ECO:0000256" key="3">
    <source>
        <dbReference type="ARBA" id="ARBA00022448"/>
    </source>
</evidence>
<organism evidence="10 11">
    <name type="scientific">Candida viswanathii</name>
    <dbReference type="NCBI Taxonomy" id="5486"/>
    <lineage>
        <taxon>Eukaryota</taxon>
        <taxon>Fungi</taxon>
        <taxon>Dikarya</taxon>
        <taxon>Ascomycota</taxon>
        <taxon>Saccharomycotina</taxon>
        <taxon>Pichiomycetes</taxon>
        <taxon>Debaryomycetaceae</taxon>
        <taxon>Candida/Lodderomyces clade</taxon>
        <taxon>Candida</taxon>
    </lineage>
</organism>
<feature type="transmembrane region" description="Helical" evidence="9">
    <location>
        <begin position="713"/>
        <end position="732"/>
    </location>
</feature>
<sequence length="927" mass="106290">MFLGALDMDTAYRRVLTISTSHLQAEDHEIDLHSELSSHLSIDNVGYTLNETQKWYILKRLHFDNLLTLDDLPPLLSFIFNKVEKMKPRKAVHILKQAILEHNFDVNIPECDLNRWKRLVGYNDANEYVPLEQDAFDSSTSADDKRSMTPSQMMQIELLGDTEESEEDYDDEKMILEFVDWGLEVRLEAVLIAYWSPYPEVRAVTYPFDDPSIPVETIRVYLIGTIWTAIGALINQFFVERQPYITLAIPIIQVFLYPTGMLCELLFPKKKIKVWKYTVDLNPGPYNFKEQILATIFCSVSGNATSYVSSNILMLKSKMFYGNDWVGFGYQILLILCTNFLGIGLAGVMRKFAVYPVKAVWPNILPNLALNRTLLTPAKKEIINGWRISSYNFFFITFGISFVYFWFPDYLFQALSTFNWLTWIKPGNLDVAVITGSIGGLGLNPMSTFDWNYFSSVLQPLEIPFYNTANNLIGMLIAFVCITGIWYSNFKWTGYLPINDNGLFNNKGERYEVTSIVNSKSLFDSEKYKQVGPPFYSAANLVVYGAFFTLYPFHIIYEFGMNYKEMWDACKSLYTVFKDYRKSTYEGFDDPHCTMMKSYPEVPEWVYLIILTLSVVFAIICVKAYPAQTPVWSIFFAFGINLVFLIPITTIFARTGFSFGINVLIELIIGYTIPGNGLALGFIKAFGYNIDGQPQNFVNDLKQAHYAKLPPRAVFRIQLLSVFVASFIQLAILNFQVDGGIQDYCDPYNKQKFTCPGTRTYYSASVVWGVIGPKKVFGGMYPILQWCFLIGFLSAFPCIAIKKYGPRKYVKYFEPSIIIGGFLNYAPFNLSYYIPGFYMACVFMLYVKKRYEAWWQKYNYILSTGINAGIAFSSIIIFFAVMYKERKLDWWGNTVPFSGVDYGITGRLNATNDAPLGYFGPRKGEFP</sequence>
<feature type="transmembrane region" description="Helical" evidence="9">
    <location>
        <begin position="388"/>
        <end position="407"/>
    </location>
</feature>
<keyword evidence="3" id="KW-0813">Transport</keyword>
<name>A0A367YAB2_9ASCO</name>
<dbReference type="Pfam" id="PF03169">
    <property type="entry name" value="OPT"/>
    <property type="match status" value="1"/>
</dbReference>
<evidence type="ECO:0000256" key="7">
    <source>
        <dbReference type="ARBA" id="ARBA00022989"/>
    </source>
</evidence>
<dbReference type="EMBL" id="QLNQ01000025">
    <property type="protein sequence ID" value="RCK62806.1"/>
    <property type="molecule type" value="Genomic_DNA"/>
</dbReference>
<comment type="caution">
    <text evidence="10">The sequence shown here is derived from an EMBL/GenBank/DDBJ whole genome shotgun (WGS) entry which is preliminary data.</text>
</comment>
<feature type="transmembrane region" description="Helical" evidence="9">
    <location>
        <begin position="858"/>
        <end position="881"/>
    </location>
</feature>
<protein>
    <submittedName>
        <fullName evidence="10">Oligopeptide transporter 2</fullName>
    </submittedName>
</protein>
<evidence type="ECO:0000256" key="9">
    <source>
        <dbReference type="SAM" id="Phobius"/>
    </source>
</evidence>
<dbReference type="InterPro" id="IPR004813">
    <property type="entry name" value="OPT"/>
</dbReference>
<dbReference type="GO" id="GO:0035673">
    <property type="term" value="F:oligopeptide transmembrane transporter activity"/>
    <property type="evidence" value="ECO:0007669"/>
    <property type="project" value="InterPro"/>
</dbReference>
<feature type="transmembrane region" description="Helical" evidence="9">
    <location>
        <begin position="631"/>
        <end position="653"/>
    </location>
</feature>
<keyword evidence="8 9" id="KW-0472">Membrane</keyword>
<feature type="transmembrane region" description="Helical" evidence="9">
    <location>
        <begin position="427"/>
        <end position="444"/>
    </location>
</feature>
<reference evidence="10 11" key="1">
    <citation type="submission" date="2018-06" db="EMBL/GenBank/DDBJ databases">
        <title>Whole genome sequencing of Candida tropicalis (genome annotated by CSBL at Korea University).</title>
        <authorList>
            <person name="Ahn J."/>
        </authorList>
    </citation>
    <scope>NUCLEOTIDE SEQUENCE [LARGE SCALE GENOMIC DNA]</scope>
    <source>
        <strain evidence="10 11">ATCC 20962</strain>
    </source>
</reference>
<feature type="transmembrane region" description="Helical" evidence="9">
    <location>
        <begin position="535"/>
        <end position="557"/>
    </location>
</feature>
<evidence type="ECO:0000256" key="2">
    <source>
        <dbReference type="ARBA" id="ARBA00008807"/>
    </source>
</evidence>
<evidence type="ECO:0000313" key="10">
    <source>
        <dbReference type="EMBL" id="RCK62806.1"/>
    </source>
</evidence>
<dbReference type="OrthoDB" id="9986677at2759"/>
<evidence type="ECO:0000313" key="11">
    <source>
        <dbReference type="Proteomes" id="UP000253472"/>
    </source>
</evidence>
<keyword evidence="5" id="KW-0571">Peptide transport</keyword>
<proteinExistence type="inferred from homology"/>
<comment type="subcellular location">
    <subcellularLocation>
        <location evidence="1">Membrane</location>
        <topology evidence="1">Multi-pass membrane protein</topology>
    </subcellularLocation>
</comment>
<feature type="transmembrane region" description="Helical" evidence="9">
    <location>
        <begin position="328"/>
        <end position="348"/>
    </location>
</feature>
<accession>A0A367YAB2</accession>
<gene>
    <name evidence="10" type="primary">OPT2_12</name>
    <name evidence="10" type="ORF">Cantr_08952</name>
</gene>
<feature type="transmembrane region" description="Helical" evidence="9">
    <location>
        <begin position="822"/>
        <end position="846"/>
    </location>
</feature>
<dbReference type="Proteomes" id="UP000253472">
    <property type="component" value="Unassembled WGS sequence"/>
</dbReference>
<dbReference type="GO" id="GO:0015031">
    <property type="term" value="P:protein transport"/>
    <property type="evidence" value="ECO:0007669"/>
    <property type="project" value="UniProtKB-KW"/>
</dbReference>
<feature type="transmembrane region" description="Helical" evidence="9">
    <location>
        <begin position="465"/>
        <end position="487"/>
    </location>
</feature>
<feature type="transmembrane region" description="Helical" evidence="9">
    <location>
        <begin position="783"/>
        <end position="801"/>
    </location>
</feature>
<dbReference type="InterPro" id="IPR004648">
    <property type="entry name" value="Oligpept_transpt"/>
</dbReference>
<comment type="similarity">
    <text evidence="2">Belongs to the oligopeptide OPT transporter family.</text>
</comment>
<dbReference type="NCBIfam" id="TIGR00727">
    <property type="entry name" value="ISP4_OPT"/>
    <property type="match status" value="1"/>
</dbReference>
<evidence type="ECO:0000256" key="4">
    <source>
        <dbReference type="ARBA" id="ARBA00022692"/>
    </source>
</evidence>
<feature type="transmembrane region" description="Helical" evidence="9">
    <location>
        <begin position="244"/>
        <end position="267"/>
    </location>
</feature>
<dbReference type="AlphaFoldDB" id="A0A367YAB2"/>
<dbReference type="PANTHER" id="PTHR22601">
    <property type="entry name" value="ISP4 LIKE PROTEIN"/>
    <property type="match status" value="1"/>
</dbReference>
<feature type="transmembrane region" description="Helical" evidence="9">
    <location>
        <begin position="220"/>
        <end position="238"/>
    </location>
</feature>
<evidence type="ECO:0000256" key="5">
    <source>
        <dbReference type="ARBA" id="ARBA00022856"/>
    </source>
</evidence>
<dbReference type="GO" id="GO:0016020">
    <property type="term" value="C:membrane"/>
    <property type="evidence" value="ECO:0007669"/>
    <property type="project" value="UniProtKB-SubCell"/>
</dbReference>
<evidence type="ECO:0000256" key="8">
    <source>
        <dbReference type="ARBA" id="ARBA00023136"/>
    </source>
</evidence>